<sequence length="49" mass="5348">RTISMGCTSEVNVARTWNLSPELRQANHPSGSKMSGKKGCKSLHTSLNF</sequence>
<dbReference type="Proteomes" id="UP000595437">
    <property type="component" value="Chromosome 10"/>
</dbReference>
<evidence type="ECO:0000256" key="1">
    <source>
        <dbReference type="SAM" id="MobiDB-lite"/>
    </source>
</evidence>
<evidence type="ECO:0000313" key="2">
    <source>
        <dbReference type="EMBL" id="QQP40868.1"/>
    </source>
</evidence>
<dbReference type="AlphaFoldDB" id="A0A7T8JZG6"/>
<name>A0A7T8JZG6_CALRO</name>
<organism evidence="2 3">
    <name type="scientific">Caligus rogercresseyi</name>
    <name type="common">Sea louse</name>
    <dbReference type="NCBI Taxonomy" id="217165"/>
    <lineage>
        <taxon>Eukaryota</taxon>
        <taxon>Metazoa</taxon>
        <taxon>Ecdysozoa</taxon>
        <taxon>Arthropoda</taxon>
        <taxon>Crustacea</taxon>
        <taxon>Multicrustacea</taxon>
        <taxon>Hexanauplia</taxon>
        <taxon>Copepoda</taxon>
        <taxon>Siphonostomatoida</taxon>
        <taxon>Caligidae</taxon>
        <taxon>Caligus</taxon>
    </lineage>
</organism>
<protein>
    <submittedName>
        <fullName evidence="2">Uncharacterized protein</fullName>
    </submittedName>
</protein>
<evidence type="ECO:0000313" key="3">
    <source>
        <dbReference type="Proteomes" id="UP000595437"/>
    </source>
</evidence>
<dbReference type="EMBL" id="CP045899">
    <property type="protein sequence ID" value="QQP40868.1"/>
    <property type="molecule type" value="Genomic_DNA"/>
</dbReference>
<reference evidence="3" key="1">
    <citation type="submission" date="2021-01" db="EMBL/GenBank/DDBJ databases">
        <title>Caligus Genome Assembly.</title>
        <authorList>
            <person name="Gallardo-Escarate C."/>
        </authorList>
    </citation>
    <scope>NUCLEOTIDE SEQUENCE [LARGE SCALE GENOMIC DNA]</scope>
</reference>
<accession>A0A7T8JZG6</accession>
<keyword evidence="3" id="KW-1185">Reference proteome</keyword>
<feature type="region of interest" description="Disordered" evidence="1">
    <location>
        <begin position="23"/>
        <end position="49"/>
    </location>
</feature>
<feature type="non-terminal residue" evidence="2">
    <location>
        <position position="1"/>
    </location>
</feature>
<gene>
    <name evidence="2" type="ORF">FKW44_015061</name>
</gene>
<proteinExistence type="predicted"/>